<gene>
    <name evidence="2" type="ORF">MM415A04694_0011</name>
    <name evidence="1" type="ORF">TM448A05327_0004</name>
    <name evidence="3" type="ORF">TM448B03893_0012</name>
</gene>
<proteinExistence type="predicted"/>
<accession>A0A6H2A323</accession>
<organism evidence="1">
    <name type="scientific">viral metagenome</name>
    <dbReference type="NCBI Taxonomy" id="1070528"/>
    <lineage>
        <taxon>unclassified sequences</taxon>
        <taxon>metagenomes</taxon>
        <taxon>organismal metagenomes</taxon>
    </lineage>
</organism>
<name>A0A6H2A323_9ZZZZ</name>
<dbReference type="EMBL" id="MT144521">
    <property type="protein sequence ID" value="QJA54596.1"/>
    <property type="molecule type" value="Genomic_DNA"/>
</dbReference>
<protein>
    <submittedName>
        <fullName evidence="1">Uncharacterized protein</fullName>
    </submittedName>
</protein>
<dbReference type="AlphaFoldDB" id="A0A6H2A323"/>
<dbReference type="EMBL" id="MT141697">
    <property type="protein sequence ID" value="QJA69342.1"/>
    <property type="molecule type" value="Genomic_DNA"/>
</dbReference>
<dbReference type="EMBL" id="MT145045">
    <property type="protein sequence ID" value="QJI02954.1"/>
    <property type="molecule type" value="Genomic_DNA"/>
</dbReference>
<evidence type="ECO:0000313" key="3">
    <source>
        <dbReference type="EMBL" id="QJI02954.1"/>
    </source>
</evidence>
<evidence type="ECO:0000313" key="1">
    <source>
        <dbReference type="EMBL" id="QJA54596.1"/>
    </source>
</evidence>
<sequence length="51" mass="5897">MECKTCEKFDKEVELCDATPDELSDIDCLLRNILWALLLEDSEGESWKFGN</sequence>
<reference evidence="1" key="1">
    <citation type="submission" date="2020-03" db="EMBL/GenBank/DDBJ databases">
        <title>The deep terrestrial virosphere.</title>
        <authorList>
            <person name="Holmfeldt K."/>
            <person name="Nilsson E."/>
            <person name="Simone D."/>
            <person name="Lopez-Fernandez M."/>
            <person name="Wu X."/>
            <person name="de Brujin I."/>
            <person name="Lundin D."/>
            <person name="Andersson A."/>
            <person name="Bertilsson S."/>
            <person name="Dopson M."/>
        </authorList>
    </citation>
    <scope>NUCLEOTIDE SEQUENCE</scope>
    <source>
        <strain evidence="2">MM415A04694</strain>
        <strain evidence="1">TM448A05327</strain>
        <strain evidence="3">TM448B03893</strain>
    </source>
</reference>
<evidence type="ECO:0000313" key="2">
    <source>
        <dbReference type="EMBL" id="QJA69342.1"/>
    </source>
</evidence>